<dbReference type="GO" id="GO:1990904">
    <property type="term" value="C:ribonucleoprotein complex"/>
    <property type="evidence" value="ECO:0007669"/>
    <property type="project" value="UniProtKB-KW"/>
</dbReference>
<protein>
    <recommendedName>
        <fullName evidence="7">Large ribosomal subunit protein uL14m</fullName>
    </recommendedName>
    <alternativeName>
        <fullName evidence="8">39S ribosomal protein L14, mitochondrial</fullName>
    </alternativeName>
</protein>
<dbReference type="PANTHER" id="PTHR21037:SF3">
    <property type="entry name" value="LARGE RIBOSOMAL SUBUNIT PROTEIN UL14M"/>
    <property type="match status" value="1"/>
</dbReference>
<dbReference type="PANTHER" id="PTHR21037">
    <property type="entry name" value="39S RIBOSOMAL PROTEIN L14, MITOCHONDRIAL"/>
    <property type="match status" value="1"/>
</dbReference>
<dbReference type="HAMAP" id="MF_01367">
    <property type="entry name" value="Ribosomal_uL14"/>
    <property type="match status" value="1"/>
</dbReference>
<sequence length="153" mass="17004">MAAYLMRRSILGSHQCLRTLSHQEIVSKFSTTKCLGEIQKMTRLHVVDNSGTGRIAEFTGRPPRCIHVYNKTGVGRLGDKILVAIRGKKKKAFIVGCKQKQNFMVPRFDSNNIVLIEDTGMPTGTRIKVPIPSSLRGNSGEFTKILSIATKFL</sequence>
<keyword evidence="10" id="KW-1185">Reference proteome</keyword>
<keyword evidence="3" id="KW-0809">Transit peptide</keyword>
<dbReference type="SMART" id="SM01374">
    <property type="entry name" value="Ribosomal_L14"/>
    <property type="match status" value="1"/>
</dbReference>
<evidence type="ECO:0000256" key="5">
    <source>
        <dbReference type="ARBA" id="ARBA00023128"/>
    </source>
</evidence>
<dbReference type="Gene3D" id="2.40.150.20">
    <property type="entry name" value="Ribosomal protein L14"/>
    <property type="match status" value="1"/>
</dbReference>
<evidence type="ECO:0000256" key="1">
    <source>
        <dbReference type="ARBA" id="ARBA00004173"/>
    </source>
</evidence>
<organism evidence="9 10">
    <name type="scientific">Paralvinella palmiformis</name>
    <dbReference type="NCBI Taxonomy" id="53620"/>
    <lineage>
        <taxon>Eukaryota</taxon>
        <taxon>Metazoa</taxon>
        <taxon>Spiralia</taxon>
        <taxon>Lophotrochozoa</taxon>
        <taxon>Annelida</taxon>
        <taxon>Polychaeta</taxon>
        <taxon>Sedentaria</taxon>
        <taxon>Canalipalpata</taxon>
        <taxon>Terebellida</taxon>
        <taxon>Terebelliformia</taxon>
        <taxon>Alvinellidae</taxon>
        <taxon>Paralvinella</taxon>
    </lineage>
</organism>
<name>A0AAD9N6W3_9ANNE</name>
<evidence type="ECO:0000256" key="4">
    <source>
        <dbReference type="ARBA" id="ARBA00022980"/>
    </source>
</evidence>
<gene>
    <name evidence="9" type="ORF">LSH36_195g04024</name>
</gene>
<evidence type="ECO:0000313" key="9">
    <source>
        <dbReference type="EMBL" id="KAK2157226.1"/>
    </source>
</evidence>
<accession>A0AAD9N6W3</accession>
<dbReference type="GO" id="GO:0005840">
    <property type="term" value="C:ribosome"/>
    <property type="evidence" value="ECO:0007669"/>
    <property type="project" value="UniProtKB-KW"/>
</dbReference>
<dbReference type="Pfam" id="PF00238">
    <property type="entry name" value="Ribosomal_L14"/>
    <property type="match status" value="1"/>
</dbReference>
<keyword evidence="5" id="KW-0496">Mitochondrion</keyword>
<keyword evidence="4" id="KW-0689">Ribosomal protein</keyword>
<dbReference type="AlphaFoldDB" id="A0AAD9N6W3"/>
<evidence type="ECO:0000256" key="8">
    <source>
        <dbReference type="ARBA" id="ARBA00042938"/>
    </source>
</evidence>
<comment type="caution">
    <text evidence="9">The sequence shown here is derived from an EMBL/GenBank/DDBJ whole genome shotgun (WGS) entry which is preliminary data.</text>
</comment>
<evidence type="ECO:0000256" key="3">
    <source>
        <dbReference type="ARBA" id="ARBA00022946"/>
    </source>
</evidence>
<comment type="subcellular location">
    <subcellularLocation>
        <location evidence="1">Mitochondrion</location>
    </subcellularLocation>
</comment>
<dbReference type="Proteomes" id="UP001208570">
    <property type="component" value="Unassembled WGS sequence"/>
</dbReference>
<dbReference type="GO" id="GO:0003735">
    <property type="term" value="F:structural constituent of ribosome"/>
    <property type="evidence" value="ECO:0007669"/>
    <property type="project" value="InterPro"/>
</dbReference>
<dbReference type="InterPro" id="IPR036853">
    <property type="entry name" value="Ribosomal_uL14_sf"/>
</dbReference>
<keyword evidence="6" id="KW-0687">Ribonucleoprotein</keyword>
<evidence type="ECO:0000313" key="10">
    <source>
        <dbReference type="Proteomes" id="UP001208570"/>
    </source>
</evidence>
<dbReference type="GO" id="GO:0005743">
    <property type="term" value="C:mitochondrial inner membrane"/>
    <property type="evidence" value="ECO:0007669"/>
    <property type="project" value="UniProtKB-ARBA"/>
</dbReference>
<dbReference type="EMBL" id="JAODUP010000195">
    <property type="protein sequence ID" value="KAK2157226.1"/>
    <property type="molecule type" value="Genomic_DNA"/>
</dbReference>
<dbReference type="InterPro" id="IPR000218">
    <property type="entry name" value="Ribosomal_uL14"/>
</dbReference>
<dbReference type="GO" id="GO:0006412">
    <property type="term" value="P:translation"/>
    <property type="evidence" value="ECO:0007669"/>
    <property type="project" value="InterPro"/>
</dbReference>
<dbReference type="SUPFAM" id="SSF50193">
    <property type="entry name" value="Ribosomal protein L14"/>
    <property type="match status" value="1"/>
</dbReference>
<evidence type="ECO:0000256" key="2">
    <source>
        <dbReference type="ARBA" id="ARBA00010745"/>
    </source>
</evidence>
<proteinExistence type="inferred from homology"/>
<reference evidence="9" key="1">
    <citation type="journal article" date="2023" name="Mol. Biol. Evol.">
        <title>Third-Generation Sequencing Reveals the Adaptive Role of the Epigenome in Three Deep-Sea Polychaetes.</title>
        <authorList>
            <person name="Perez M."/>
            <person name="Aroh O."/>
            <person name="Sun Y."/>
            <person name="Lan Y."/>
            <person name="Juniper S.K."/>
            <person name="Young C.R."/>
            <person name="Angers B."/>
            <person name="Qian P.Y."/>
        </authorList>
    </citation>
    <scope>NUCLEOTIDE SEQUENCE</scope>
    <source>
        <strain evidence="9">P08H-3</strain>
    </source>
</reference>
<dbReference type="FunFam" id="2.40.150.20:FF:000004">
    <property type="entry name" value="39S ribosomal protein L14, mitochondrial"/>
    <property type="match status" value="1"/>
</dbReference>
<dbReference type="CDD" id="cd00337">
    <property type="entry name" value="Ribosomal_uL14"/>
    <property type="match status" value="1"/>
</dbReference>
<evidence type="ECO:0000256" key="6">
    <source>
        <dbReference type="ARBA" id="ARBA00023274"/>
    </source>
</evidence>
<comment type="similarity">
    <text evidence="2">Belongs to the universal ribosomal protein uL14 family.</text>
</comment>
<evidence type="ECO:0000256" key="7">
    <source>
        <dbReference type="ARBA" id="ARBA00040118"/>
    </source>
</evidence>